<protein>
    <recommendedName>
        <fullName evidence="2">UPF0235 protein BLE401_07175</fullName>
    </recommendedName>
</protein>
<dbReference type="RefSeq" id="WP_062154881.1">
    <property type="nucleotide sequence ID" value="NZ_CP012373.2"/>
</dbReference>
<dbReference type="Gene3D" id="3.30.1200.10">
    <property type="entry name" value="YggU-like"/>
    <property type="match status" value="1"/>
</dbReference>
<name>A0A2N9YDR1_9GAMM</name>
<organism evidence="3 4">
    <name type="scientific">Beggiatoa leptomitoformis</name>
    <dbReference type="NCBI Taxonomy" id="288004"/>
    <lineage>
        <taxon>Bacteria</taxon>
        <taxon>Pseudomonadati</taxon>
        <taxon>Pseudomonadota</taxon>
        <taxon>Gammaproteobacteria</taxon>
        <taxon>Thiotrichales</taxon>
        <taxon>Thiotrichaceae</taxon>
        <taxon>Beggiatoa</taxon>
    </lineage>
</organism>
<gene>
    <name evidence="3" type="ORF">BLE401_07175</name>
</gene>
<dbReference type="InterPro" id="IPR003746">
    <property type="entry name" value="DUF167"/>
</dbReference>
<dbReference type="STRING" id="288004.AL038_17060"/>
<dbReference type="KEGG" id="blep:AL038_17060"/>
<proteinExistence type="inferred from homology"/>
<dbReference type="AlphaFoldDB" id="A0A2N9YDR1"/>
<evidence type="ECO:0000313" key="3">
    <source>
        <dbReference type="EMBL" id="AUI68505.1"/>
    </source>
</evidence>
<dbReference type="GO" id="GO:0005737">
    <property type="term" value="C:cytoplasm"/>
    <property type="evidence" value="ECO:0007669"/>
    <property type="project" value="TreeGrafter"/>
</dbReference>
<dbReference type="HAMAP" id="MF_00634">
    <property type="entry name" value="UPF0235"/>
    <property type="match status" value="1"/>
</dbReference>
<dbReference type="NCBIfam" id="TIGR00251">
    <property type="entry name" value="DUF167 family protein"/>
    <property type="match status" value="1"/>
</dbReference>
<comment type="similarity">
    <text evidence="1 2">Belongs to the UPF0235 family.</text>
</comment>
<dbReference type="PANTHER" id="PTHR13420">
    <property type="entry name" value="UPF0235 PROTEIN C15ORF40"/>
    <property type="match status" value="1"/>
</dbReference>
<dbReference type="SUPFAM" id="SSF69786">
    <property type="entry name" value="YggU-like"/>
    <property type="match status" value="1"/>
</dbReference>
<dbReference type="EMBL" id="CP018889">
    <property type="protein sequence ID" value="AUI68505.1"/>
    <property type="molecule type" value="Genomic_DNA"/>
</dbReference>
<dbReference type="PANTHER" id="PTHR13420:SF7">
    <property type="entry name" value="UPF0235 PROTEIN C15ORF40"/>
    <property type="match status" value="1"/>
</dbReference>
<keyword evidence="4" id="KW-1185">Reference proteome</keyword>
<evidence type="ECO:0000256" key="1">
    <source>
        <dbReference type="ARBA" id="ARBA00010364"/>
    </source>
</evidence>
<evidence type="ECO:0000313" key="4">
    <source>
        <dbReference type="Proteomes" id="UP000234271"/>
    </source>
</evidence>
<dbReference type="OrthoDB" id="9800587at2"/>
<sequence length="95" mass="10648">MDFYRWEGEDLILSVHVQPRASQTAIVGAHQDRLKIRTTAAPVEGQANAEIIKLLAKSFGVAKSHVILLQGDTSRDKRFRIQSPKKLPDFISAQH</sequence>
<evidence type="ECO:0000256" key="2">
    <source>
        <dbReference type="HAMAP-Rule" id="MF_00634"/>
    </source>
</evidence>
<reference evidence="4" key="1">
    <citation type="submission" date="2016-12" db="EMBL/GenBank/DDBJ databases">
        <title>Complete Genome Sequence of Beggiatoa leptomitiformis D-401.</title>
        <authorList>
            <person name="Fomenkov A."/>
            <person name="Vincze T."/>
            <person name="Grabovich M."/>
            <person name="Anton B.P."/>
            <person name="Dubinina G."/>
            <person name="Orlova M."/>
            <person name="Belousova E."/>
            <person name="Roberts R.J."/>
        </authorList>
    </citation>
    <scope>NUCLEOTIDE SEQUENCE [LARGE SCALE GENOMIC DNA]</scope>
    <source>
        <strain evidence="4">D-401</strain>
    </source>
</reference>
<accession>A0A2N9YDR1</accession>
<dbReference type="Proteomes" id="UP000234271">
    <property type="component" value="Chromosome"/>
</dbReference>
<dbReference type="InterPro" id="IPR036591">
    <property type="entry name" value="YggU-like_sf"/>
</dbReference>
<dbReference type="SMART" id="SM01152">
    <property type="entry name" value="DUF167"/>
    <property type="match status" value="1"/>
</dbReference>
<dbReference type="Pfam" id="PF02594">
    <property type="entry name" value="DUF167"/>
    <property type="match status" value="1"/>
</dbReference>